<dbReference type="InterPro" id="IPR023213">
    <property type="entry name" value="CAT-like_dom_sf"/>
</dbReference>
<dbReference type="EMBL" id="CP104013">
    <property type="protein sequence ID" value="UYP48083.1"/>
    <property type="molecule type" value="Genomic_DNA"/>
</dbReference>
<feature type="domain" description="2-oxoacid dehydrogenase acyltransferase catalytic" evidence="1">
    <location>
        <begin position="30"/>
        <end position="101"/>
    </location>
</feature>
<protein>
    <recommendedName>
        <fullName evidence="1">2-oxoacid dehydrogenase acyltransferase catalytic domain-containing protein</fullName>
    </recommendedName>
</protein>
<dbReference type="Pfam" id="PF00198">
    <property type="entry name" value="2-oxoacid_dh"/>
    <property type="match status" value="2"/>
</dbReference>
<sequence length="343" mass="39763">MGRYDATIPYDLPSFRVIEPHVMKAREDGKVNFSTQFDLTKTLPYIKEYNKNLSKNQKLSLFDIILCAASRAVAEYPEINRFISGRKYWQRNRIQFSFVVKKQLSTHAKETFAKVTFSPYSTIESVRKLVHEEIGGARSSEGNETEAEADFFGHLPRFVLMIAIKLFKTLEFFGIMPKSMIEPDPLYSSIVFANLGSIGLEGQLNHHMFEWGNASWFIVVNKIRTIPVVNEKGEIVPRTVTDIGITLDERISEGMYYIKALKAFKTYSENPELLEKVPTYTQEQIDAMALCDPRDRKKYKEFLKDRKQKAREYKKARNLKKHLRKLKAKSKEVRNPNRAIIAE</sequence>
<evidence type="ECO:0000259" key="1">
    <source>
        <dbReference type="Pfam" id="PF00198"/>
    </source>
</evidence>
<feature type="domain" description="2-oxoacid dehydrogenase acyltransferase catalytic" evidence="1">
    <location>
        <begin position="217"/>
        <end position="274"/>
    </location>
</feature>
<proteinExistence type="predicted"/>
<evidence type="ECO:0000313" key="3">
    <source>
        <dbReference type="Proteomes" id="UP001208689"/>
    </source>
</evidence>
<dbReference type="SUPFAM" id="SSF52777">
    <property type="entry name" value="CoA-dependent acyltransferases"/>
    <property type="match status" value="1"/>
</dbReference>
<name>A0ABY6HX28_9ARCH</name>
<evidence type="ECO:0000313" key="2">
    <source>
        <dbReference type="EMBL" id="UYP48083.1"/>
    </source>
</evidence>
<accession>A0ABY6HX28</accession>
<dbReference type="InterPro" id="IPR001078">
    <property type="entry name" value="2-oxoacid_DH_actylTfrase"/>
</dbReference>
<reference evidence="2" key="1">
    <citation type="submission" date="2022-09" db="EMBL/GenBank/DDBJ databases">
        <title>Actin cytoskeleton and complex cell architecture in an #Asgard archaeon.</title>
        <authorList>
            <person name="Ponce Toledo R.I."/>
            <person name="Schleper C."/>
            <person name="Rodrigues Oliveira T."/>
            <person name="Wollweber F."/>
            <person name="Xu J."/>
            <person name="Rittmann S."/>
            <person name="Klingl A."/>
            <person name="Pilhofer M."/>
        </authorList>
    </citation>
    <scope>NUCLEOTIDE SEQUENCE</scope>
    <source>
        <strain evidence="2">B-35</strain>
    </source>
</reference>
<dbReference type="Gene3D" id="3.30.559.10">
    <property type="entry name" value="Chloramphenicol acetyltransferase-like domain"/>
    <property type="match status" value="2"/>
</dbReference>
<gene>
    <name evidence="2" type="ORF">NEF87_004368</name>
</gene>
<organism evidence="2 3">
    <name type="scientific">Candidatus Lokiarchaeum ossiferum</name>
    <dbReference type="NCBI Taxonomy" id="2951803"/>
    <lineage>
        <taxon>Archaea</taxon>
        <taxon>Promethearchaeati</taxon>
        <taxon>Promethearchaeota</taxon>
        <taxon>Promethearchaeia</taxon>
        <taxon>Promethearchaeales</taxon>
        <taxon>Promethearchaeaceae</taxon>
        <taxon>Candidatus Lokiarchaeum</taxon>
    </lineage>
</organism>
<dbReference type="Proteomes" id="UP001208689">
    <property type="component" value="Chromosome"/>
</dbReference>
<keyword evidence="3" id="KW-1185">Reference proteome</keyword>